<dbReference type="EMBL" id="JALJOV010000181">
    <property type="protein sequence ID" value="KAK9866191.1"/>
    <property type="molecule type" value="Genomic_DNA"/>
</dbReference>
<feature type="compositionally biased region" description="Basic and acidic residues" evidence="1">
    <location>
        <begin position="55"/>
        <end position="64"/>
    </location>
</feature>
<dbReference type="AlphaFoldDB" id="A0AAW1TCK0"/>
<accession>A0AAW1TCK0</accession>
<evidence type="ECO:0000313" key="2">
    <source>
        <dbReference type="EMBL" id="KAK9866191.1"/>
    </source>
</evidence>
<evidence type="ECO:0000313" key="3">
    <source>
        <dbReference type="Proteomes" id="UP001485043"/>
    </source>
</evidence>
<evidence type="ECO:0000256" key="1">
    <source>
        <dbReference type="SAM" id="MobiDB-lite"/>
    </source>
</evidence>
<reference evidence="2 3" key="1">
    <citation type="journal article" date="2024" name="Nat. Commun.">
        <title>Phylogenomics reveals the evolutionary origins of lichenization in chlorophyte algae.</title>
        <authorList>
            <person name="Puginier C."/>
            <person name="Libourel C."/>
            <person name="Otte J."/>
            <person name="Skaloud P."/>
            <person name="Haon M."/>
            <person name="Grisel S."/>
            <person name="Petersen M."/>
            <person name="Berrin J.G."/>
            <person name="Delaux P.M."/>
            <person name="Dal Grande F."/>
            <person name="Keller J."/>
        </authorList>
    </citation>
    <scope>NUCLEOTIDE SEQUENCE [LARGE SCALE GENOMIC DNA]</scope>
    <source>
        <strain evidence="2 3">SAG 2523</strain>
    </source>
</reference>
<dbReference type="PANTHER" id="PTHR36730:SF1">
    <property type="entry name" value="CATHEPSIN PROPEPTIDE INHIBITOR DOMAIN-CONTAINING PROTEIN"/>
    <property type="match status" value="1"/>
</dbReference>
<feature type="region of interest" description="Disordered" evidence="1">
    <location>
        <begin position="50"/>
        <end position="70"/>
    </location>
</feature>
<proteinExistence type="predicted"/>
<organism evidence="2 3">
    <name type="scientific">Apatococcus fuscideae</name>
    <dbReference type="NCBI Taxonomy" id="2026836"/>
    <lineage>
        <taxon>Eukaryota</taxon>
        <taxon>Viridiplantae</taxon>
        <taxon>Chlorophyta</taxon>
        <taxon>core chlorophytes</taxon>
        <taxon>Trebouxiophyceae</taxon>
        <taxon>Chlorellales</taxon>
        <taxon>Chlorellaceae</taxon>
        <taxon>Apatococcus</taxon>
    </lineage>
</organism>
<comment type="caution">
    <text evidence="2">The sequence shown here is derived from an EMBL/GenBank/DDBJ whole genome shotgun (WGS) entry which is preliminary data.</text>
</comment>
<dbReference type="Proteomes" id="UP001485043">
    <property type="component" value="Unassembled WGS sequence"/>
</dbReference>
<gene>
    <name evidence="2" type="ORF">WJX84_007632</name>
</gene>
<keyword evidence="3" id="KW-1185">Reference proteome</keyword>
<dbReference type="PANTHER" id="PTHR36730">
    <property type="entry name" value="OS03G0210700 PROTEIN"/>
    <property type="match status" value="1"/>
</dbReference>
<name>A0AAW1TCK0_9CHLO</name>
<sequence length="157" mass="17775">MENSDDRKNVRSKHLTEFSIEWCECTRTVQLTAVPLASLAKDNPLQSAQQATMESIERSKDKIRSASQMAEDNFEKSDFLKNLRDKSAQNSKQYKKDRETKYCYRQAELGVGDCAGLRLIPGATKSGKQKTPDWLQKILGAKKEDSSPVELPAYLKD</sequence>
<protein>
    <submittedName>
        <fullName evidence="2">Uncharacterized protein</fullName>
    </submittedName>
</protein>